<sequence length="79" mass="8363">MTLTDRLGIVTRLIRELGPISEVAPAFPLATAAIAPLRAAAEARGLDDFSPLWAGQNASHCREVSAGEVVRELAQGLPR</sequence>
<accession>A0A5K1HZ61</accession>
<organism evidence="1 2">
    <name type="scientific">Halomonas lysinitropha</name>
    <dbReference type="NCBI Taxonomy" id="2607506"/>
    <lineage>
        <taxon>Bacteria</taxon>
        <taxon>Pseudomonadati</taxon>
        <taxon>Pseudomonadota</taxon>
        <taxon>Gammaproteobacteria</taxon>
        <taxon>Oceanospirillales</taxon>
        <taxon>Halomonadaceae</taxon>
        <taxon>Halomonas</taxon>
    </lineage>
</organism>
<keyword evidence="2" id="KW-1185">Reference proteome</keyword>
<dbReference type="AlphaFoldDB" id="A0A5K1HZ61"/>
<dbReference type="Proteomes" id="UP000326725">
    <property type="component" value="Unassembled WGS sequence"/>
</dbReference>
<name>A0A5K1HZ61_9GAMM</name>
<evidence type="ECO:0000313" key="1">
    <source>
        <dbReference type="EMBL" id="VVZ94864.1"/>
    </source>
</evidence>
<dbReference type="Gene3D" id="3.20.20.70">
    <property type="entry name" value="Aldolase class I"/>
    <property type="match status" value="1"/>
</dbReference>
<protein>
    <submittedName>
        <fullName evidence="1">Uncharacterized protein</fullName>
    </submittedName>
</protein>
<dbReference type="RefSeq" id="WP_225809749.1">
    <property type="nucleotide sequence ID" value="NZ_CABVOU010000027.1"/>
</dbReference>
<proteinExistence type="predicted"/>
<evidence type="ECO:0000313" key="2">
    <source>
        <dbReference type="Proteomes" id="UP000326725"/>
    </source>
</evidence>
<dbReference type="EMBL" id="CABVOU010000027">
    <property type="protein sequence ID" value="VVZ94864.1"/>
    <property type="molecule type" value="Genomic_DNA"/>
</dbReference>
<reference evidence="1 2" key="1">
    <citation type="submission" date="2019-09" db="EMBL/GenBank/DDBJ databases">
        <authorList>
            <person name="Criscuolo A."/>
        </authorList>
    </citation>
    <scope>NUCLEOTIDE SEQUENCE [LARGE SCALE GENOMIC DNA]</scope>
    <source>
        <strain evidence="2">3(2)</strain>
    </source>
</reference>
<dbReference type="InterPro" id="IPR013785">
    <property type="entry name" value="Aldolase_TIM"/>
</dbReference>
<gene>
    <name evidence="1" type="ORF">HALO32_00927</name>
</gene>